<keyword evidence="1" id="KW-0472">Membrane</keyword>
<keyword evidence="1" id="KW-0812">Transmembrane</keyword>
<dbReference type="SUPFAM" id="SSF54523">
    <property type="entry name" value="Pili subunits"/>
    <property type="match status" value="1"/>
</dbReference>
<dbReference type="Proteomes" id="UP000034956">
    <property type="component" value="Unassembled WGS sequence"/>
</dbReference>
<organism evidence="2 3">
    <name type="scientific">Candidatus Jorgensenbacteria bacterium GW2011_GWA1_48_11</name>
    <dbReference type="NCBI Taxonomy" id="1618660"/>
    <lineage>
        <taxon>Bacteria</taxon>
        <taxon>Candidatus Joergenseniibacteriota</taxon>
    </lineage>
</organism>
<evidence type="ECO:0000313" key="2">
    <source>
        <dbReference type="EMBL" id="KKU91684.1"/>
    </source>
</evidence>
<comment type="caution">
    <text evidence="2">The sequence shown here is derived from an EMBL/GenBank/DDBJ whole genome shotgun (WGS) entry which is preliminary data.</text>
</comment>
<sequence length="183" mass="19289">MKEFSSASARAGFTLMELIIVIGVTMVLSAVVLGYSRSSENQIALYKDQAAIVGFLNEAKSLAIQKYNQPGTTGYIACAFGVHFETANTFVIFQDLEPGDVCPRSRTYAYNAGADPTELIKSATLDSGISFSDLSGGSSLDIEFIAPEVTVTSTVVNPSVTLRTVSGISARIEVGSGGQIVTQ</sequence>
<dbReference type="InterPro" id="IPR045584">
    <property type="entry name" value="Pilin-like"/>
</dbReference>
<dbReference type="AlphaFoldDB" id="A0A0G1UC48"/>
<evidence type="ECO:0000313" key="3">
    <source>
        <dbReference type="Proteomes" id="UP000034956"/>
    </source>
</evidence>
<reference evidence="2 3" key="1">
    <citation type="journal article" date="2015" name="Nature">
        <title>rRNA introns, odd ribosomes, and small enigmatic genomes across a large radiation of phyla.</title>
        <authorList>
            <person name="Brown C.T."/>
            <person name="Hug L.A."/>
            <person name="Thomas B.C."/>
            <person name="Sharon I."/>
            <person name="Castelle C.J."/>
            <person name="Singh A."/>
            <person name="Wilkins M.J."/>
            <person name="Williams K.H."/>
            <person name="Banfield J.F."/>
        </authorList>
    </citation>
    <scope>NUCLEOTIDE SEQUENCE [LARGE SCALE GENOMIC DNA]</scope>
</reference>
<evidence type="ECO:0000256" key="1">
    <source>
        <dbReference type="SAM" id="Phobius"/>
    </source>
</evidence>
<dbReference type="EMBL" id="LCPF01000001">
    <property type="protein sequence ID" value="KKU91684.1"/>
    <property type="molecule type" value="Genomic_DNA"/>
</dbReference>
<accession>A0A0G1UC48</accession>
<feature type="transmembrane region" description="Helical" evidence="1">
    <location>
        <begin position="12"/>
        <end position="35"/>
    </location>
</feature>
<gene>
    <name evidence="2" type="ORF">UY23_C0001G0290</name>
</gene>
<proteinExistence type="predicted"/>
<keyword evidence="1" id="KW-1133">Transmembrane helix</keyword>
<protein>
    <submittedName>
        <fullName evidence="2">Uncharacterized protein</fullName>
    </submittedName>
</protein>
<name>A0A0G1UC48_9BACT</name>